<dbReference type="KEGG" id="copr:Cop2CBH44_29320"/>
<dbReference type="AlphaFoldDB" id="A0A7G1HY03"/>
<proteinExistence type="predicted"/>
<dbReference type="EMBL" id="AP023322">
    <property type="protein sequence ID" value="BCI64579.1"/>
    <property type="molecule type" value="Genomic_DNA"/>
</dbReference>
<protein>
    <submittedName>
        <fullName evidence="1">Uncharacterized protein</fullName>
    </submittedName>
</protein>
<keyword evidence="2" id="KW-1185">Reference proteome</keyword>
<dbReference type="Proteomes" id="UP000594042">
    <property type="component" value="Chromosome"/>
</dbReference>
<sequence length="34" mass="4164">MQNFCYNTTIYPEHYENISDRSGLNFIKIFLDEF</sequence>
<name>A0A7G1HY03_9BACT</name>
<evidence type="ECO:0000313" key="1">
    <source>
        <dbReference type="EMBL" id="BCI64579.1"/>
    </source>
</evidence>
<organism evidence="1 2">
    <name type="scientific">Coprobacter secundus subsp. similis</name>
    <dbReference type="NCBI Taxonomy" id="2751153"/>
    <lineage>
        <taxon>Bacteria</taxon>
        <taxon>Pseudomonadati</taxon>
        <taxon>Bacteroidota</taxon>
        <taxon>Bacteroidia</taxon>
        <taxon>Bacteroidales</taxon>
        <taxon>Barnesiellaceae</taxon>
        <taxon>Coprobacter</taxon>
    </lineage>
</organism>
<evidence type="ECO:0000313" key="2">
    <source>
        <dbReference type="Proteomes" id="UP000594042"/>
    </source>
</evidence>
<gene>
    <name evidence="1" type="ORF">Cop2CBH44_29320</name>
</gene>
<accession>A0A7G1HY03</accession>
<reference evidence="2" key="1">
    <citation type="submission" date="2020-07" db="EMBL/GenBank/DDBJ databases">
        <title>Complete genome sequencing of Coprobacter sp. strain 2CBH44.</title>
        <authorList>
            <person name="Sakamoto M."/>
            <person name="Murakami T."/>
            <person name="Mori H."/>
        </authorList>
    </citation>
    <scope>NUCLEOTIDE SEQUENCE [LARGE SCALE GENOMIC DNA]</scope>
    <source>
        <strain evidence="2">2CBH44</strain>
    </source>
</reference>